<feature type="region of interest" description="Disordered" evidence="1">
    <location>
        <begin position="1"/>
        <end position="26"/>
    </location>
</feature>
<comment type="caution">
    <text evidence="2">The sequence shown here is derived from an EMBL/GenBank/DDBJ whole genome shotgun (WGS) entry which is preliminary data.</text>
</comment>
<feature type="region of interest" description="Disordered" evidence="1">
    <location>
        <begin position="41"/>
        <end position="72"/>
    </location>
</feature>
<organism evidence="2 3">
    <name type="scientific">Didymella heteroderae</name>
    <dbReference type="NCBI Taxonomy" id="1769908"/>
    <lineage>
        <taxon>Eukaryota</taxon>
        <taxon>Fungi</taxon>
        <taxon>Dikarya</taxon>
        <taxon>Ascomycota</taxon>
        <taxon>Pezizomycotina</taxon>
        <taxon>Dothideomycetes</taxon>
        <taxon>Pleosporomycetidae</taxon>
        <taxon>Pleosporales</taxon>
        <taxon>Pleosporineae</taxon>
        <taxon>Didymellaceae</taxon>
        <taxon>Didymella</taxon>
    </lineage>
</organism>
<proteinExistence type="predicted"/>
<feature type="compositionally biased region" description="Basic and acidic residues" evidence="1">
    <location>
        <begin position="41"/>
        <end position="55"/>
    </location>
</feature>
<evidence type="ECO:0000313" key="3">
    <source>
        <dbReference type="Proteomes" id="UP000758155"/>
    </source>
</evidence>
<feature type="region of interest" description="Disordered" evidence="1">
    <location>
        <begin position="231"/>
        <end position="302"/>
    </location>
</feature>
<accession>A0A9P5BX15</accession>
<evidence type="ECO:0000313" key="2">
    <source>
        <dbReference type="EMBL" id="KAF3033752.1"/>
    </source>
</evidence>
<feature type="region of interest" description="Disordered" evidence="1">
    <location>
        <begin position="92"/>
        <end position="112"/>
    </location>
</feature>
<name>A0A9P5BX15_9PLEO</name>
<feature type="compositionally biased region" description="Polar residues" evidence="1">
    <location>
        <begin position="60"/>
        <end position="72"/>
    </location>
</feature>
<protein>
    <submittedName>
        <fullName evidence="2">Uncharacterized protein</fullName>
    </submittedName>
</protein>
<feature type="compositionally biased region" description="Basic and acidic residues" evidence="1">
    <location>
        <begin position="252"/>
        <end position="262"/>
    </location>
</feature>
<feature type="compositionally biased region" description="Basic and acidic residues" evidence="1">
    <location>
        <begin position="270"/>
        <end position="293"/>
    </location>
</feature>
<dbReference type="AlphaFoldDB" id="A0A9P5BX15"/>
<gene>
    <name evidence="2" type="ORF">E8E12_003602</name>
</gene>
<sequence length="365" mass="41587">MSSSNATLNHEREYSQRYAHQGPAGNSNYYNVLKWNVRADTRHLPDGDTPRRLGGEDGASQASRSEQEQGNETLMSNGDVLHSQYDSCYESGDFSLQSSSRKMDRGPGQGRNDYDNDYDFLYRILVLPAKANWPFQEEMTCIDKRNKWEHYYYGPCNDEPPGRNGQCNLKKAERQSKRGQCGIFCGRTGDKDCTGPSWFLPCNGRPSKPTGCTPYGPDHYYYDYTNRWDKQQFDKPNGPNADGPYSSLRVGHGADVESHDSPSAHYQPTVRDDPGVDPYRDRVEHSESSKAAETRQQGTDDGLNHFRARLAAVRVEEEEAEASFKAYLEALRQEREAIEESHAIERILRQERADLERRDAQRTTS</sequence>
<evidence type="ECO:0000256" key="1">
    <source>
        <dbReference type="SAM" id="MobiDB-lite"/>
    </source>
</evidence>
<keyword evidence="3" id="KW-1185">Reference proteome</keyword>
<dbReference type="Proteomes" id="UP000758155">
    <property type="component" value="Unassembled WGS sequence"/>
</dbReference>
<dbReference type="EMBL" id="SWKV01000076">
    <property type="protein sequence ID" value="KAF3033752.1"/>
    <property type="molecule type" value="Genomic_DNA"/>
</dbReference>
<reference evidence="2" key="1">
    <citation type="submission" date="2019-04" db="EMBL/GenBank/DDBJ databases">
        <title>Sequencing of skin fungus with MAO and IRED activity.</title>
        <authorList>
            <person name="Marsaioli A.J."/>
            <person name="Bonatto J.M.C."/>
            <person name="Reis Junior O."/>
        </authorList>
    </citation>
    <scope>NUCLEOTIDE SEQUENCE</scope>
    <source>
        <strain evidence="2">28M1</strain>
    </source>
</reference>